<dbReference type="CDD" id="cd04280">
    <property type="entry name" value="ZnMc_astacin_like"/>
    <property type="match status" value="1"/>
</dbReference>
<dbReference type="InterPro" id="IPR013320">
    <property type="entry name" value="ConA-like_dom_sf"/>
</dbReference>
<keyword evidence="20" id="KW-1185">Reference proteome</keyword>
<dbReference type="CDD" id="cd06263">
    <property type="entry name" value="MAM"/>
    <property type="match status" value="2"/>
</dbReference>
<dbReference type="Gene3D" id="2.60.120.200">
    <property type="match status" value="2"/>
</dbReference>
<evidence type="ECO:0000313" key="21">
    <source>
        <dbReference type="RefSeq" id="XP_031568759.1"/>
    </source>
</evidence>
<dbReference type="PRINTS" id="PR01705">
    <property type="entry name" value="TSP1REPEAT"/>
</dbReference>
<dbReference type="InterPro" id="IPR036383">
    <property type="entry name" value="TSP1_rpt_sf"/>
</dbReference>
<dbReference type="PROSITE" id="PS50092">
    <property type="entry name" value="TSP1"/>
    <property type="match status" value="2"/>
</dbReference>
<feature type="binding site" evidence="15">
    <location>
        <position position="199"/>
    </location>
    <ligand>
        <name>Zn(2+)</name>
        <dbReference type="ChEBI" id="CHEBI:29105"/>
        <note>catalytic</note>
    </ligand>
</feature>
<dbReference type="GeneID" id="116303370"/>
<evidence type="ECO:0000313" key="20">
    <source>
        <dbReference type="Proteomes" id="UP000515163"/>
    </source>
</evidence>
<keyword evidence="5 16" id="KW-0732">Signal</keyword>
<protein>
    <recommendedName>
        <fullName evidence="16">Metalloendopeptidase</fullName>
        <ecNumber evidence="16">3.4.24.-</ecNumber>
    </recommendedName>
</protein>
<dbReference type="InterPro" id="IPR006026">
    <property type="entry name" value="Peptidase_Metallo"/>
</dbReference>
<evidence type="ECO:0000256" key="16">
    <source>
        <dbReference type="RuleBase" id="RU361183"/>
    </source>
</evidence>
<evidence type="ECO:0000256" key="5">
    <source>
        <dbReference type="ARBA" id="ARBA00022729"/>
    </source>
</evidence>
<evidence type="ECO:0000256" key="7">
    <source>
        <dbReference type="ARBA" id="ARBA00022801"/>
    </source>
</evidence>
<dbReference type="GO" id="GO:0008270">
    <property type="term" value="F:zinc ion binding"/>
    <property type="evidence" value="ECO:0007669"/>
    <property type="project" value="UniProtKB-UniRule"/>
</dbReference>
<dbReference type="Pfam" id="PF00090">
    <property type="entry name" value="TSP_1"/>
    <property type="match status" value="1"/>
</dbReference>
<evidence type="ECO:0000256" key="6">
    <source>
        <dbReference type="ARBA" id="ARBA00022737"/>
    </source>
</evidence>
<proteinExistence type="predicted"/>
<feature type="binding site" evidence="15">
    <location>
        <position position="195"/>
    </location>
    <ligand>
        <name>Zn(2+)</name>
        <dbReference type="ChEBI" id="CHEBI:29105"/>
        <note>catalytic</note>
    </ligand>
</feature>
<evidence type="ECO:0000256" key="10">
    <source>
        <dbReference type="ARBA" id="ARBA00023049"/>
    </source>
</evidence>
<keyword evidence="13 15" id="KW-1015">Disulfide bond</keyword>
<feature type="domain" description="MAM" evidence="18">
    <location>
        <begin position="605"/>
        <end position="745"/>
    </location>
</feature>
<evidence type="ECO:0000256" key="2">
    <source>
        <dbReference type="ARBA" id="ARBA00022670"/>
    </source>
</evidence>
<dbReference type="OrthoDB" id="291007at2759"/>
<dbReference type="FunCoup" id="A0A6P8IPE1">
    <property type="interactions" value="83"/>
</dbReference>
<feature type="domain" description="Peptidase M12A" evidence="19">
    <location>
        <begin position="101"/>
        <end position="298"/>
    </location>
</feature>
<dbReference type="InterPro" id="IPR024079">
    <property type="entry name" value="MetalloPept_cat_dom_sf"/>
</dbReference>
<dbReference type="Gene3D" id="2.20.100.10">
    <property type="entry name" value="Thrombospondin type-1 (TSP1) repeat"/>
    <property type="match status" value="1"/>
</dbReference>
<dbReference type="PROSITE" id="PS00740">
    <property type="entry name" value="MAM_1"/>
    <property type="match status" value="1"/>
</dbReference>
<dbReference type="Pfam" id="PF01400">
    <property type="entry name" value="Astacin"/>
    <property type="match status" value="1"/>
</dbReference>
<evidence type="ECO:0000256" key="17">
    <source>
        <dbReference type="SAM" id="MobiDB-lite"/>
    </source>
</evidence>
<evidence type="ECO:0000259" key="18">
    <source>
        <dbReference type="PROSITE" id="PS50060"/>
    </source>
</evidence>
<dbReference type="InterPro" id="IPR000998">
    <property type="entry name" value="MAM_dom"/>
</dbReference>
<dbReference type="Proteomes" id="UP000515163">
    <property type="component" value="Unplaced"/>
</dbReference>
<comment type="subcellular location">
    <subcellularLocation>
        <location evidence="1">Membrane</location>
        <topology evidence="1">Single-pass membrane protein</topology>
    </subcellularLocation>
</comment>
<keyword evidence="6" id="KW-0677">Repeat</keyword>
<evidence type="ECO:0000256" key="1">
    <source>
        <dbReference type="ARBA" id="ARBA00004167"/>
    </source>
</evidence>
<evidence type="ECO:0000256" key="4">
    <source>
        <dbReference type="ARBA" id="ARBA00022723"/>
    </source>
</evidence>
<evidence type="ECO:0000256" key="9">
    <source>
        <dbReference type="ARBA" id="ARBA00022989"/>
    </source>
</evidence>
<dbReference type="InParanoid" id="A0A6P8IPE1"/>
<sequence>MMFLFAVTRLVFLAVMIVTVMEARTMYHEQQDEDTIDGKNFKRTLPNIQELTILDKISIINKGHQGKRLFEADIVLTDHDHVDTRNTGDVDGPSGNIVKRNAARSRQGLWQTRVVPYEIDPAISGGQSSILQDAINEFNTHSCLKWIPKRSEDKNWVKFVKGDGCFSSVGKKYWTEGFQVLSLGGGCYSKGTIQHEMLHASGFWHEQSRPDRNQYVEVLWENIEPNMAYNFNKYTHANIDMLNKPYDYDSIMHYGKYGFSINGKPTLQALGDRSRNIGQRNSLSPTDILELNALYDCKTKSGGWSDWSSYSPCDYSCYKYRQRFCTAEHRSNCPEANFYGIQTDMKRCPHEECNAPLDGHWGRWSSWGSCSTTCGEGSKTRTRICDDPVPKNGGKNCVGSNTEQRYCKVRSCGLGPDDCEFDNFCFWTQDKSDTNPHPWALNKGTTPSANTGPKGDHTSGSGSYIFIEASAPAATGNTARLLSKIFPATSGRCMSFWYSMYGGGMGDLNVYLKDPETGAMEKIWSKSGDQGQDWKNAEVTIKRAANYKVVFEAVRGVDFRSDIALDDVTFKDGSCAGLRPTIALPTTKVVPTTSPTKAPISPPADVCNFGTASGTLCTWINDPTNPKTPDNYYQFNWWTHVGPTPTSKTGPSSGHGGSGYYLYIETSSPFQQGMKGRLMSKQYKASSSMCFDFWYFMYGTSVDTLTVYMENSSGRTKLWTRDGNQGNDWFEAKIPLSSNTDFKVTEQDLTFIFYY</sequence>
<comment type="caution">
    <text evidence="15">Lacks conserved residue(s) required for the propagation of feature annotation.</text>
</comment>
<dbReference type="SMART" id="SM00137">
    <property type="entry name" value="MAM"/>
    <property type="match status" value="2"/>
</dbReference>
<dbReference type="GO" id="GO:0004222">
    <property type="term" value="F:metalloendopeptidase activity"/>
    <property type="evidence" value="ECO:0007669"/>
    <property type="project" value="UniProtKB-UniRule"/>
</dbReference>
<keyword evidence="10 15" id="KW-0482">Metalloprotease</keyword>
<feature type="chain" id="PRO_5028523692" description="Metalloendopeptidase" evidence="16">
    <location>
        <begin position="24"/>
        <end position="755"/>
    </location>
</feature>
<dbReference type="GO" id="GO:0006508">
    <property type="term" value="P:proteolysis"/>
    <property type="evidence" value="ECO:0007669"/>
    <property type="project" value="UniProtKB-KW"/>
</dbReference>
<keyword evidence="9" id="KW-1133">Transmembrane helix</keyword>
<dbReference type="FunFam" id="2.20.100.10:FF:000007">
    <property type="entry name" value="Thrombospondin 1"/>
    <property type="match status" value="1"/>
</dbReference>
<dbReference type="AlphaFoldDB" id="A0A6P8IPE1"/>
<dbReference type="FunFam" id="3.40.390.10:FF:000015">
    <property type="entry name" value="Meprin A subunit"/>
    <property type="match status" value="1"/>
</dbReference>
<evidence type="ECO:0000259" key="19">
    <source>
        <dbReference type="PROSITE" id="PS51864"/>
    </source>
</evidence>
<dbReference type="PRINTS" id="PR00480">
    <property type="entry name" value="ASTACIN"/>
</dbReference>
<organism evidence="20 21">
    <name type="scientific">Actinia tenebrosa</name>
    <name type="common">Australian red waratah sea anemone</name>
    <dbReference type="NCBI Taxonomy" id="6105"/>
    <lineage>
        <taxon>Eukaryota</taxon>
        <taxon>Metazoa</taxon>
        <taxon>Cnidaria</taxon>
        <taxon>Anthozoa</taxon>
        <taxon>Hexacorallia</taxon>
        <taxon>Actiniaria</taxon>
        <taxon>Actiniidae</taxon>
        <taxon>Actinia</taxon>
    </lineage>
</organism>
<dbReference type="InterPro" id="IPR001506">
    <property type="entry name" value="Peptidase_M12A"/>
</dbReference>
<evidence type="ECO:0000256" key="11">
    <source>
        <dbReference type="ARBA" id="ARBA00023136"/>
    </source>
</evidence>
<keyword evidence="4 15" id="KW-0479">Metal-binding</keyword>
<evidence type="ECO:0000256" key="15">
    <source>
        <dbReference type="PROSITE-ProRule" id="PRU01211"/>
    </source>
</evidence>
<keyword evidence="2 15" id="KW-0645">Protease</keyword>
<dbReference type="SUPFAM" id="SSF82895">
    <property type="entry name" value="TSP-1 type 1 repeat"/>
    <property type="match status" value="2"/>
</dbReference>
<evidence type="ECO:0000256" key="12">
    <source>
        <dbReference type="ARBA" id="ARBA00023145"/>
    </source>
</evidence>
<accession>A0A6P8IPE1</accession>
<dbReference type="PROSITE" id="PS50060">
    <property type="entry name" value="MAM_2"/>
    <property type="match status" value="2"/>
</dbReference>
<feature type="region of interest" description="Disordered" evidence="17">
    <location>
        <begin position="436"/>
        <end position="457"/>
    </location>
</feature>
<keyword evidence="12" id="KW-0865">Zymogen</keyword>
<gene>
    <name evidence="21" type="primary">LOC116303370</name>
</gene>
<evidence type="ECO:0000256" key="3">
    <source>
        <dbReference type="ARBA" id="ARBA00022692"/>
    </source>
</evidence>
<name>A0A6P8IPE1_ACTTE</name>
<dbReference type="PROSITE" id="PS51864">
    <property type="entry name" value="ASTACIN"/>
    <property type="match status" value="1"/>
</dbReference>
<keyword evidence="11" id="KW-0472">Membrane</keyword>
<feature type="active site" evidence="15">
    <location>
        <position position="196"/>
    </location>
</feature>
<dbReference type="SUPFAM" id="SSF49899">
    <property type="entry name" value="Concanavalin A-like lectins/glucanases"/>
    <property type="match status" value="2"/>
</dbReference>
<dbReference type="KEGG" id="aten:116303370"/>
<dbReference type="InterPro" id="IPR000884">
    <property type="entry name" value="TSP1_rpt"/>
</dbReference>
<dbReference type="Gene3D" id="3.40.390.10">
    <property type="entry name" value="Collagenase (Catalytic Domain)"/>
    <property type="match status" value="1"/>
</dbReference>
<evidence type="ECO:0000256" key="8">
    <source>
        <dbReference type="ARBA" id="ARBA00022833"/>
    </source>
</evidence>
<evidence type="ECO:0000256" key="13">
    <source>
        <dbReference type="ARBA" id="ARBA00023157"/>
    </source>
</evidence>
<dbReference type="GO" id="GO:0016020">
    <property type="term" value="C:membrane"/>
    <property type="evidence" value="ECO:0007669"/>
    <property type="project" value="UniProtKB-SubCell"/>
</dbReference>
<comment type="cofactor">
    <cofactor evidence="15 16">
        <name>Zn(2+)</name>
        <dbReference type="ChEBI" id="CHEBI:29105"/>
    </cofactor>
    <text evidence="15 16">Binds 1 zinc ion per subunit.</text>
</comment>
<reference evidence="21" key="1">
    <citation type="submission" date="2025-08" db="UniProtKB">
        <authorList>
            <consortium name="RefSeq"/>
        </authorList>
    </citation>
    <scope>IDENTIFICATION</scope>
    <source>
        <tissue evidence="21">Tentacle</tissue>
    </source>
</reference>
<dbReference type="InterPro" id="IPR034035">
    <property type="entry name" value="Astacin-like_dom"/>
</dbReference>
<dbReference type="PANTHER" id="PTHR23282:SF146">
    <property type="entry name" value="RT07201P-RELATED"/>
    <property type="match status" value="1"/>
</dbReference>
<dbReference type="Pfam" id="PF00629">
    <property type="entry name" value="MAM"/>
    <property type="match status" value="2"/>
</dbReference>
<feature type="domain" description="MAM" evidence="18">
    <location>
        <begin position="417"/>
        <end position="577"/>
    </location>
</feature>
<keyword evidence="3" id="KW-0812">Transmembrane</keyword>
<keyword evidence="8 15" id="KW-0862">Zinc</keyword>
<keyword evidence="14" id="KW-0325">Glycoprotein</keyword>
<keyword evidence="7 15" id="KW-0378">Hydrolase</keyword>
<evidence type="ECO:0000256" key="14">
    <source>
        <dbReference type="ARBA" id="ARBA00023180"/>
    </source>
</evidence>
<dbReference type="RefSeq" id="XP_031568759.1">
    <property type="nucleotide sequence ID" value="XM_031712899.1"/>
</dbReference>
<dbReference type="EC" id="3.4.24.-" evidence="16"/>
<feature type="binding site" evidence="15">
    <location>
        <position position="205"/>
    </location>
    <ligand>
        <name>Zn(2+)</name>
        <dbReference type="ChEBI" id="CHEBI:29105"/>
        <note>catalytic</note>
    </ligand>
</feature>
<feature type="disulfide bond" evidence="15">
    <location>
        <begin position="165"/>
        <end position="187"/>
    </location>
</feature>
<dbReference type="SUPFAM" id="SSF55486">
    <property type="entry name" value="Metalloproteases ('zincins'), catalytic domain"/>
    <property type="match status" value="1"/>
</dbReference>
<dbReference type="SMART" id="SM00235">
    <property type="entry name" value="ZnMc"/>
    <property type="match status" value="1"/>
</dbReference>
<feature type="signal peptide" evidence="16">
    <location>
        <begin position="1"/>
        <end position="23"/>
    </location>
</feature>
<dbReference type="SMART" id="SM00209">
    <property type="entry name" value="TSP1"/>
    <property type="match status" value="2"/>
</dbReference>
<dbReference type="InterPro" id="IPR051560">
    <property type="entry name" value="MAM_domain-containing"/>
</dbReference>
<dbReference type="PANTHER" id="PTHR23282">
    <property type="entry name" value="APICAL ENDOSOMAL GLYCOPROTEIN PRECURSOR"/>
    <property type="match status" value="1"/>
</dbReference>